<keyword evidence="6" id="KW-0472">Membrane</keyword>
<evidence type="ECO:0000313" key="9">
    <source>
        <dbReference type="EMBL" id="PVV02641.1"/>
    </source>
</evidence>
<dbReference type="PANTHER" id="PTHR11693:SF22">
    <property type="entry name" value="ATP SYNTHASE SUBUNIT GAMMA, MITOCHONDRIAL"/>
    <property type="match status" value="1"/>
</dbReference>
<dbReference type="InterPro" id="IPR000131">
    <property type="entry name" value="ATP_synth_F1_gsu"/>
</dbReference>
<evidence type="ECO:0000256" key="4">
    <source>
        <dbReference type="ARBA" id="ARBA00022781"/>
    </source>
</evidence>
<name>A0A2T9ZDI1_9FUNG</name>
<dbReference type="InterPro" id="IPR035968">
    <property type="entry name" value="ATP_synth_F1_ATPase_gsu"/>
</dbReference>
<evidence type="ECO:0000256" key="3">
    <source>
        <dbReference type="ARBA" id="ARBA00022448"/>
    </source>
</evidence>
<dbReference type="Proteomes" id="UP000245609">
    <property type="component" value="Unassembled WGS sequence"/>
</dbReference>
<dbReference type="STRING" id="133381.A0A2T9ZDI1"/>
<dbReference type="Gene3D" id="1.10.287.80">
    <property type="entry name" value="ATP synthase, gamma subunit, helix hairpin domain"/>
    <property type="match status" value="1"/>
</dbReference>
<organism evidence="9 10">
    <name type="scientific">Smittium megazygosporum</name>
    <dbReference type="NCBI Taxonomy" id="133381"/>
    <lineage>
        <taxon>Eukaryota</taxon>
        <taxon>Fungi</taxon>
        <taxon>Fungi incertae sedis</taxon>
        <taxon>Zoopagomycota</taxon>
        <taxon>Kickxellomycotina</taxon>
        <taxon>Harpellomycetes</taxon>
        <taxon>Harpellales</taxon>
        <taxon>Legeriomycetaceae</taxon>
        <taxon>Smittium</taxon>
    </lineage>
</organism>
<keyword evidence="7" id="KW-0139">CF(1)</keyword>
<dbReference type="Gene3D" id="3.40.1380.10">
    <property type="match status" value="1"/>
</dbReference>
<keyword evidence="3" id="KW-0813">Transport</keyword>
<proteinExistence type="inferred from homology"/>
<comment type="similarity">
    <text evidence="2">Belongs to the ATPase gamma chain family.</text>
</comment>
<evidence type="ECO:0000256" key="6">
    <source>
        <dbReference type="ARBA" id="ARBA00023136"/>
    </source>
</evidence>
<dbReference type="PANTHER" id="PTHR11693">
    <property type="entry name" value="ATP SYNTHASE GAMMA CHAIN"/>
    <property type="match status" value="1"/>
</dbReference>
<comment type="caution">
    <text evidence="9">The sequence shown here is derived from an EMBL/GenBank/DDBJ whole genome shotgun (WGS) entry which is preliminary data.</text>
</comment>
<reference evidence="9 10" key="1">
    <citation type="journal article" date="2018" name="MBio">
        <title>Comparative Genomics Reveals the Core Gene Toolbox for the Fungus-Insect Symbiosis.</title>
        <authorList>
            <person name="Wang Y."/>
            <person name="Stata M."/>
            <person name="Wang W."/>
            <person name="Stajich J.E."/>
            <person name="White M.M."/>
            <person name="Moncalvo J.M."/>
        </authorList>
    </citation>
    <scope>NUCLEOTIDE SEQUENCE [LARGE SCALE GENOMIC DNA]</scope>
    <source>
        <strain evidence="9 10">SC-DP-2</strain>
    </source>
</reference>
<dbReference type="GO" id="GO:0046933">
    <property type="term" value="F:proton-transporting ATP synthase activity, rotational mechanism"/>
    <property type="evidence" value="ECO:0007669"/>
    <property type="project" value="InterPro"/>
</dbReference>
<dbReference type="SUPFAM" id="SSF52943">
    <property type="entry name" value="ATP synthase (F1-ATPase), gamma subunit"/>
    <property type="match status" value="1"/>
</dbReference>
<dbReference type="GO" id="GO:0045259">
    <property type="term" value="C:proton-transporting ATP synthase complex"/>
    <property type="evidence" value="ECO:0007669"/>
    <property type="project" value="UniProtKB-KW"/>
</dbReference>
<accession>A0A2T9ZDI1</accession>
<dbReference type="OrthoDB" id="239812at2759"/>
<protein>
    <submittedName>
        <fullName evidence="9">Uncharacterized protein</fullName>
    </submittedName>
</protein>
<evidence type="ECO:0000256" key="8">
    <source>
        <dbReference type="ARBA" id="ARBA00023310"/>
    </source>
</evidence>
<dbReference type="Pfam" id="PF00231">
    <property type="entry name" value="ATP-synt"/>
    <property type="match status" value="1"/>
</dbReference>
<evidence type="ECO:0000256" key="5">
    <source>
        <dbReference type="ARBA" id="ARBA00023065"/>
    </source>
</evidence>
<gene>
    <name evidence="9" type="ORF">BB560_002901</name>
</gene>
<evidence type="ECO:0000256" key="2">
    <source>
        <dbReference type="ARBA" id="ARBA00007681"/>
    </source>
</evidence>
<keyword evidence="10" id="KW-1185">Reference proteome</keyword>
<keyword evidence="5" id="KW-0406">Ion transport</keyword>
<evidence type="ECO:0000313" key="10">
    <source>
        <dbReference type="Proteomes" id="UP000245609"/>
    </source>
</evidence>
<comment type="subcellular location">
    <subcellularLocation>
        <location evidence="1">Membrane</location>
        <topology evidence="1">Peripheral membrane protein</topology>
    </subcellularLocation>
</comment>
<dbReference type="AlphaFoldDB" id="A0A2T9ZDI1"/>
<dbReference type="EMBL" id="MBFS01000374">
    <property type="protein sequence ID" value="PVV02641.1"/>
    <property type="molecule type" value="Genomic_DNA"/>
</dbReference>
<keyword evidence="8" id="KW-0066">ATP synthesis</keyword>
<evidence type="ECO:0000256" key="7">
    <source>
        <dbReference type="ARBA" id="ARBA00023196"/>
    </source>
</evidence>
<keyword evidence="4" id="KW-0375">Hydrogen ion transport</keyword>
<sequence>MIFGLGPFPTFYQASMQYVSFKAVLALDARKVCTLKDIQKCLKFVTNSAKVTESMKMIASTKTTRIQQAIDNAQQVSTVTRDQINGTQIKKNKDAKKIVVVSSFGKNLSDSIRSSILWFTRDYLGSNGEDKAVVIRDKAKAQITSMAPRSIDINFNQVGKSNPTFEEPTTMATEILRNADTPFNCDKIIYNKFISPVTFEPKIIAYYNSRYIEKGFKFAIYKAPGGVLEILGEFLFSKNPPLGYVVRSCY</sequence>
<evidence type="ECO:0000256" key="1">
    <source>
        <dbReference type="ARBA" id="ARBA00004170"/>
    </source>
</evidence>